<evidence type="ECO:0000256" key="1">
    <source>
        <dbReference type="SAM" id="MobiDB-lite"/>
    </source>
</evidence>
<evidence type="ECO:0000313" key="3">
    <source>
        <dbReference type="Proteomes" id="UP000001055"/>
    </source>
</evidence>
<gene>
    <name evidence="2" type="ORF">SNOG_05421</name>
</gene>
<dbReference type="HOGENOM" id="CLU_2307061_0_0_1"/>
<feature type="region of interest" description="Disordered" evidence="1">
    <location>
        <begin position="68"/>
        <end position="100"/>
    </location>
</feature>
<evidence type="ECO:0000313" key="2">
    <source>
        <dbReference type="EMBL" id="EAT87812.1"/>
    </source>
</evidence>
<dbReference type="AlphaFoldDB" id="Q0US43"/>
<proteinExistence type="predicted"/>
<protein>
    <submittedName>
        <fullName evidence="2">Uncharacterized protein</fullName>
    </submittedName>
</protein>
<dbReference type="KEGG" id="pno:SNOG_05421"/>
<accession>Q0US43</accession>
<feature type="compositionally biased region" description="Low complexity" evidence="1">
    <location>
        <begin position="68"/>
        <end position="77"/>
    </location>
</feature>
<dbReference type="EMBL" id="CH445331">
    <property type="protein sequence ID" value="EAT87812.1"/>
    <property type="molecule type" value="Genomic_DNA"/>
</dbReference>
<dbReference type="Proteomes" id="UP000001055">
    <property type="component" value="Unassembled WGS sequence"/>
</dbReference>
<dbReference type="GeneID" id="5972702"/>
<feature type="compositionally biased region" description="Polar residues" evidence="1">
    <location>
        <begin position="85"/>
        <end position="100"/>
    </location>
</feature>
<reference evidence="3" key="1">
    <citation type="journal article" date="2007" name="Plant Cell">
        <title>Dothideomycete-plant interactions illuminated by genome sequencing and EST analysis of the wheat pathogen Stagonospora nodorum.</title>
        <authorList>
            <person name="Hane J.K."/>
            <person name="Lowe R.G."/>
            <person name="Solomon P.S."/>
            <person name="Tan K.C."/>
            <person name="Schoch C.L."/>
            <person name="Spatafora J.W."/>
            <person name="Crous P.W."/>
            <person name="Kodira C."/>
            <person name="Birren B.W."/>
            <person name="Galagan J.E."/>
            <person name="Torriani S.F."/>
            <person name="McDonald B.A."/>
            <person name="Oliver R.P."/>
        </authorList>
    </citation>
    <scope>NUCLEOTIDE SEQUENCE [LARGE SCALE GENOMIC DNA]</scope>
    <source>
        <strain evidence="3">SN15 / ATCC MYA-4574 / FGSC 10173</strain>
    </source>
</reference>
<dbReference type="RefSeq" id="XP_001795827.1">
    <property type="nucleotide sequence ID" value="XM_001795775.1"/>
</dbReference>
<name>Q0US43_PHANO</name>
<dbReference type="InParanoid" id="Q0US43"/>
<feature type="region of interest" description="Disordered" evidence="1">
    <location>
        <begin position="1"/>
        <end position="34"/>
    </location>
</feature>
<sequence length="100" mass="10421">MTLGLASKIAASHDVGTPAAVTPHKPNHLPNPRMSITSSACIKIAPSHDVGTPACLRSSDHRLDIQQRRNTTGGTCTRTEHAQESDNGSGLNALTNAGRA</sequence>
<organism evidence="2 3">
    <name type="scientific">Phaeosphaeria nodorum (strain SN15 / ATCC MYA-4574 / FGSC 10173)</name>
    <name type="common">Glume blotch fungus</name>
    <name type="synonym">Parastagonospora nodorum</name>
    <dbReference type="NCBI Taxonomy" id="321614"/>
    <lineage>
        <taxon>Eukaryota</taxon>
        <taxon>Fungi</taxon>
        <taxon>Dikarya</taxon>
        <taxon>Ascomycota</taxon>
        <taxon>Pezizomycotina</taxon>
        <taxon>Dothideomycetes</taxon>
        <taxon>Pleosporomycetidae</taxon>
        <taxon>Pleosporales</taxon>
        <taxon>Pleosporineae</taxon>
        <taxon>Phaeosphaeriaceae</taxon>
        <taxon>Parastagonospora</taxon>
    </lineage>
</organism>